<dbReference type="EMBL" id="CP003075">
    <property type="protein sequence ID" value="AEQ50716.1"/>
    <property type="molecule type" value="Genomic_DNA"/>
</dbReference>
<dbReference type="PATRIC" id="fig|1082931.4.peg.672"/>
<evidence type="ECO:0000313" key="3">
    <source>
        <dbReference type="EMBL" id="AEQ50716.1"/>
    </source>
</evidence>
<feature type="signal peptide" evidence="1">
    <location>
        <begin position="1"/>
        <end position="24"/>
    </location>
</feature>
<dbReference type="Proteomes" id="UP000008850">
    <property type="component" value="Chromosome"/>
</dbReference>
<accession>G4RD90</accession>
<dbReference type="eggNOG" id="COG4549">
    <property type="taxonomic scope" value="Bacteria"/>
</dbReference>
<feature type="chain" id="PRO_5003467624" evidence="1">
    <location>
        <begin position="25"/>
        <end position="292"/>
    </location>
</feature>
<proteinExistence type="predicted"/>
<organism evidence="3 4">
    <name type="scientific">Pelagibacterium halotolerans (strain DSM 22347 / JCM 15775 / CGMCC 1.7692 / B2)</name>
    <dbReference type="NCBI Taxonomy" id="1082931"/>
    <lineage>
        <taxon>Bacteria</taxon>
        <taxon>Pseudomonadati</taxon>
        <taxon>Pseudomonadota</taxon>
        <taxon>Alphaproteobacteria</taxon>
        <taxon>Hyphomicrobiales</taxon>
        <taxon>Devosiaceae</taxon>
        <taxon>Pelagibacterium</taxon>
    </lineage>
</organism>
<dbReference type="InterPro" id="IPR058248">
    <property type="entry name" value="Lxx211020-like"/>
</dbReference>
<dbReference type="InterPro" id="IPR038507">
    <property type="entry name" value="YcnI-like_sf"/>
</dbReference>
<protein>
    <submittedName>
        <fullName evidence="3">Copper metallochaperone</fullName>
    </submittedName>
</protein>
<dbReference type="Gene3D" id="2.60.40.2230">
    <property type="entry name" value="Uncharacterised protein YcnI-like PF07987, DUF1775"/>
    <property type="match status" value="1"/>
</dbReference>
<dbReference type="AlphaFoldDB" id="G4RD90"/>
<dbReference type="SUPFAM" id="SSF110087">
    <property type="entry name" value="DR1885-like metal-binding protein"/>
    <property type="match status" value="1"/>
</dbReference>
<sequence>MIRIASRAALAAASVLAIAAPALAHMTFEIDQSAPGETFHGVLVLPHGCDGAPTDTVRVTLPEGFGDVSAEAKEGWTLETPGADSVLRQIVWSGGSVPDDGHETFAFTGTFAEDLPETDIVFAVEQMCGDVALGWEPAVSLGDEPADHGHHGGDAITVGDLELTGAFTRATLPNAPVGGGYVTITNTGEEADRLVSAQSSFSPDVQIHEMAVVDDVMQMRQLPEGLEIPAGETVTLAPGGLHMMFMNISAPFVQGETVSVTLVFEKAGPVEIELAVQAFGASGMDTSGHKGH</sequence>
<dbReference type="InterPro" id="IPR007410">
    <property type="entry name" value="LpqE-like"/>
</dbReference>
<evidence type="ECO:0000259" key="2">
    <source>
        <dbReference type="Pfam" id="PF07987"/>
    </source>
</evidence>
<dbReference type="InterPro" id="IPR036182">
    <property type="entry name" value="PCuAC_sf"/>
</dbReference>
<dbReference type="PANTHER" id="PTHR36302:SF1">
    <property type="entry name" value="COPPER CHAPERONE PCU(A)C"/>
    <property type="match status" value="1"/>
</dbReference>
<dbReference type="KEGG" id="phl:KKY_677"/>
<dbReference type="HOGENOM" id="CLU_893753_0_0_5"/>
<keyword evidence="4" id="KW-1185">Reference proteome</keyword>
<dbReference type="PANTHER" id="PTHR36302">
    <property type="entry name" value="BLR7088 PROTEIN"/>
    <property type="match status" value="1"/>
</dbReference>
<gene>
    <name evidence="3" type="ordered locus">KKY_677</name>
</gene>
<dbReference type="RefSeq" id="WP_014129865.1">
    <property type="nucleotide sequence ID" value="NC_016078.1"/>
</dbReference>
<dbReference type="Gene3D" id="2.60.40.1890">
    <property type="entry name" value="PCu(A)C copper chaperone"/>
    <property type="match status" value="1"/>
</dbReference>
<dbReference type="Pfam" id="PF07987">
    <property type="entry name" value="DUF1775"/>
    <property type="match status" value="1"/>
</dbReference>
<name>G4RD90_PELHB</name>
<reference evidence="3 4" key="1">
    <citation type="journal article" date="2012" name="J. Bacteriol.">
        <title>Complete genome sequence of Pelagibacterium halotolerans B2T.</title>
        <authorList>
            <person name="Huo Y.Y."/>
            <person name="Cheng H."/>
            <person name="Han X.F."/>
            <person name="Jiang X.W."/>
            <person name="Sun C."/>
            <person name="Zhang X.Q."/>
            <person name="Zhu X.F."/>
            <person name="Liu Y.F."/>
            <person name="Li P.F."/>
            <person name="Ni P.X."/>
            <person name="Wu M."/>
        </authorList>
    </citation>
    <scope>NUCLEOTIDE SEQUENCE [LARGE SCALE GENOMIC DNA]</scope>
    <source>
        <strain evidence="4">DSM 22347 / JCM 15775 / CGMCC 1.7692 / B2</strain>
    </source>
</reference>
<dbReference type="eggNOG" id="COG2847">
    <property type="taxonomic scope" value="Bacteria"/>
</dbReference>
<dbReference type="InterPro" id="IPR012533">
    <property type="entry name" value="YcnI-copper_dom"/>
</dbReference>
<keyword evidence="1" id="KW-0732">Signal</keyword>
<evidence type="ECO:0000313" key="4">
    <source>
        <dbReference type="Proteomes" id="UP000008850"/>
    </source>
</evidence>
<dbReference type="STRING" id="1082931.KKY_677"/>
<feature type="domain" description="YncI copper-binding" evidence="2">
    <location>
        <begin position="25"/>
        <end position="136"/>
    </location>
</feature>
<dbReference type="Pfam" id="PF04314">
    <property type="entry name" value="PCuAC"/>
    <property type="match status" value="1"/>
</dbReference>
<evidence type="ECO:0000256" key="1">
    <source>
        <dbReference type="SAM" id="SignalP"/>
    </source>
</evidence>